<comment type="caution">
    <text evidence="1">The sequence shown here is derived from an EMBL/GenBank/DDBJ whole genome shotgun (WGS) entry which is preliminary data.</text>
</comment>
<name>A0ACB9PDA9_BAUVA</name>
<reference evidence="1 2" key="1">
    <citation type="journal article" date="2022" name="DNA Res.">
        <title>Chromosomal-level genome assembly of the orchid tree Bauhinia variegata (Leguminosae; Cercidoideae) supports the allotetraploid origin hypothesis of Bauhinia.</title>
        <authorList>
            <person name="Zhong Y."/>
            <person name="Chen Y."/>
            <person name="Zheng D."/>
            <person name="Pang J."/>
            <person name="Liu Y."/>
            <person name="Luo S."/>
            <person name="Meng S."/>
            <person name="Qian L."/>
            <person name="Wei D."/>
            <person name="Dai S."/>
            <person name="Zhou R."/>
        </authorList>
    </citation>
    <scope>NUCLEOTIDE SEQUENCE [LARGE SCALE GENOMIC DNA]</scope>
    <source>
        <strain evidence="1">BV-YZ2020</strain>
    </source>
</reference>
<dbReference type="EMBL" id="CM039429">
    <property type="protein sequence ID" value="KAI4346500.1"/>
    <property type="molecule type" value="Genomic_DNA"/>
</dbReference>
<organism evidence="1 2">
    <name type="scientific">Bauhinia variegata</name>
    <name type="common">Purple orchid tree</name>
    <name type="synonym">Phanera variegata</name>
    <dbReference type="NCBI Taxonomy" id="167791"/>
    <lineage>
        <taxon>Eukaryota</taxon>
        <taxon>Viridiplantae</taxon>
        <taxon>Streptophyta</taxon>
        <taxon>Embryophyta</taxon>
        <taxon>Tracheophyta</taxon>
        <taxon>Spermatophyta</taxon>
        <taxon>Magnoliopsida</taxon>
        <taxon>eudicotyledons</taxon>
        <taxon>Gunneridae</taxon>
        <taxon>Pentapetalae</taxon>
        <taxon>rosids</taxon>
        <taxon>fabids</taxon>
        <taxon>Fabales</taxon>
        <taxon>Fabaceae</taxon>
        <taxon>Cercidoideae</taxon>
        <taxon>Cercideae</taxon>
        <taxon>Bauhiniinae</taxon>
        <taxon>Bauhinia</taxon>
    </lineage>
</organism>
<evidence type="ECO:0000313" key="1">
    <source>
        <dbReference type="EMBL" id="KAI4346500.1"/>
    </source>
</evidence>
<proteinExistence type="predicted"/>
<keyword evidence="2" id="KW-1185">Reference proteome</keyword>
<accession>A0ACB9PDA9</accession>
<gene>
    <name evidence="1" type="ORF">L6164_007390</name>
</gene>
<protein>
    <submittedName>
        <fullName evidence="1">Uncharacterized protein</fullName>
    </submittedName>
</protein>
<dbReference type="Proteomes" id="UP000828941">
    <property type="component" value="Chromosome 4"/>
</dbReference>
<evidence type="ECO:0000313" key="2">
    <source>
        <dbReference type="Proteomes" id="UP000828941"/>
    </source>
</evidence>
<sequence>MTWRHFCKDVALFAVMITVEFTTVGSTTLFKAATERGLSYYVYIVYSYVVSTLNNWAPFNQLLCSSEFSSLERLTLLQHFVGLEGSSTVHPLLILP</sequence>